<gene>
    <name evidence="2" type="ORF">EYF80_052942</name>
</gene>
<proteinExistence type="predicted"/>
<accession>A0A4Z2F999</accession>
<comment type="caution">
    <text evidence="2">The sequence shown here is derived from an EMBL/GenBank/DDBJ whole genome shotgun (WGS) entry which is preliminary data.</text>
</comment>
<evidence type="ECO:0000313" key="2">
    <source>
        <dbReference type="EMBL" id="TNN36892.1"/>
    </source>
</evidence>
<name>A0A4Z2F999_9TELE</name>
<dbReference type="AlphaFoldDB" id="A0A4Z2F999"/>
<dbReference type="EMBL" id="SRLO01001557">
    <property type="protein sequence ID" value="TNN36892.1"/>
    <property type="molecule type" value="Genomic_DNA"/>
</dbReference>
<reference evidence="2 3" key="1">
    <citation type="submission" date="2019-03" db="EMBL/GenBank/DDBJ databases">
        <title>First draft genome of Liparis tanakae, snailfish: a comprehensive survey of snailfish specific genes.</title>
        <authorList>
            <person name="Kim W."/>
            <person name="Song I."/>
            <person name="Jeong J.-H."/>
            <person name="Kim D."/>
            <person name="Kim S."/>
            <person name="Ryu S."/>
            <person name="Song J.Y."/>
            <person name="Lee S.K."/>
        </authorList>
    </citation>
    <scope>NUCLEOTIDE SEQUENCE [LARGE SCALE GENOMIC DNA]</scope>
    <source>
        <tissue evidence="2">Muscle</tissue>
    </source>
</reference>
<keyword evidence="3" id="KW-1185">Reference proteome</keyword>
<organism evidence="2 3">
    <name type="scientific">Liparis tanakae</name>
    <name type="common">Tanaka's snailfish</name>
    <dbReference type="NCBI Taxonomy" id="230148"/>
    <lineage>
        <taxon>Eukaryota</taxon>
        <taxon>Metazoa</taxon>
        <taxon>Chordata</taxon>
        <taxon>Craniata</taxon>
        <taxon>Vertebrata</taxon>
        <taxon>Euteleostomi</taxon>
        <taxon>Actinopterygii</taxon>
        <taxon>Neopterygii</taxon>
        <taxon>Teleostei</taxon>
        <taxon>Neoteleostei</taxon>
        <taxon>Acanthomorphata</taxon>
        <taxon>Eupercaria</taxon>
        <taxon>Perciformes</taxon>
        <taxon>Cottioidei</taxon>
        <taxon>Cottales</taxon>
        <taxon>Liparidae</taxon>
        <taxon>Liparis</taxon>
    </lineage>
</organism>
<evidence type="ECO:0000313" key="3">
    <source>
        <dbReference type="Proteomes" id="UP000314294"/>
    </source>
</evidence>
<protein>
    <submittedName>
        <fullName evidence="2">Uncharacterized protein</fullName>
    </submittedName>
</protein>
<feature type="region of interest" description="Disordered" evidence="1">
    <location>
        <begin position="21"/>
        <end position="41"/>
    </location>
</feature>
<sequence length="85" mass="9257">MPPFTFSLIRHKETDVSRLETTCWGTGGGNAERPQRAGRGPAEASVLLEEQTARPIEGSAMKMFGSERGFMRKCAKGKAELVDSV</sequence>
<dbReference type="Proteomes" id="UP000314294">
    <property type="component" value="Unassembled WGS sequence"/>
</dbReference>
<evidence type="ECO:0000256" key="1">
    <source>
        <dbReference type="SAM" id="MobiDB-lite"/>
    </source>
</evidence>